<dbReference type="AlphaFoldDB" id="A0A2P2CFC1"/>
<reference evidence="2" key="1">
    <citation type="submission" date="2015-08" db="EMBL/GenBank/DDBJ databases">
        <authorList>
            <person name="Babu N.S."/>
            <person name="Beckwith C.J."/>
            <person name="Beseler K.G."/>
            <person name="Brison A."/>
            <person name="Carone J.V."/>
            <person name="Caskin T.P."/>
            <person name="Diamond M."/>
            <person name="Durham M.E."/>
            <person name="Foxe J.M."/>
            <person name="Go M."/>
            <person name="Henderson B.A."/>
            <person name="Jones I.B."/>
            <person name="McGettigan J.A."/>
            <person name="Micheletti S.J."/>
            <person name="Nasrallah M.E."/>
            <person name="Ortiz D."/>
            <person name="Piller C.R."/>
            <person name="Privatt S.R."/>
            <person name="Schneider S.L."/>
            <person name="Sharp S."/>
            <person name="Smith T.C."/>
            <person name="Stanton J.D."/>
            <person name="Ullery H.E."/>
            <person name="Wilson R.J."/>
            <person name="Serrano M.G."/>
            <person name="Buck G."/>
            <person name="Lee V."/>
            <person name="Wang Y."/>
            <person name="Carvalho R."/>
            <person name="Voegtly L."/>
            <person name="Shi R."/>
            <person name="Duckworth R."/>
            <person name="Johnson A."/>
            <person name="Loviza R."/>
            <person name="Walstead R."/>
            <person name="Shah Z."/>
            <person name="Kiflezghi M."/>
            <person name="Wade K."/>
            <person name="Ball S.L."/>
            <person name="Bradley K.W."/>
            <person name="Asai D.J."/>
            <person name="Bowman C.A."/>
            <person name="Russell D.A."/>
            <person name="Pope W.H."/>
            <person name="Jacobs-Sera D."/>
            <person name="Hendrix R.W."/>
            <person name="Hatfull G.F."/>
        </authorList>
    </citation>
    <scope>NUCLEOTIDE SEQUENCE</scope>
</reference>
<evidence type="ECO:0000256" key="1">
    <source>
        <dbReference type="SAM" id="MobiDB-lite"/>
    </source>
</evidence>
<evidence type="ECO:0000313" key="2">
    <source>
        <dbReference type="EMBL" id="CUR60669.1"/>
    </source>
</evidence>
<gene>
    <name evidence="2" type="ORF">NOCA280089</name>
</gene>
<dbReference type="EMBL" id="CZKA01000078">
    <property type="protein sequence ID" value="CUR60669.1"/>
    <property type="molecule type" value="Genomic_DNA"/>
</dbReference>
<proteinExistence type="predicted"/>
<name>A0A2P2CFC1_9ZZZZ</name>
<protein>
    <submittedName>
        <fullName evidence="2">Uncharacterized protein</fullName>
    </submittedName>
</protein>
<sequence>MTVTRGQRPPGTASRSPPTDGILGQSTFVRRVPSTTQKFFSISTSFRVMTSEVARFIGVRPPYRGVWALTTWGHRGGRSGVGSRSVHQVGALFPCPPACALT</sequence>
<accession>A0A2P2CFC1</accession>
<feature type="region of interest" description="Disordered" evidence="1">
    <location>
        <begin position="1"/>
        <end position="27"/>
    </location>
</feature>
<organism evidence="2">
    <name type="scientific">metagenome</name>
    <dbReference type="NCBI Taxonomy" id="256318"/>
    <lineage>
        <taxon>unclassified sequences</taxon>
        <taxon>metagenomes</taxon>
    </lineage>
</organism>